<evidence type="ECO:0000313" key="2">
    <source>
        <dbReference type="Proteomes" id="UP001607303"/>
    </source>
</evidence>
<dbReference type="Proteomes" id="UP001607303">
    <property type="component" value="Unassembled WGS sequence"/>
</dbReference>
<accession>A0ABD2CYZ0</accession>
<name>A0ABD2CYZ0_VESMC</name>
<evidence type="ECO:0000313" key="1">
    <source>
        <dbReference type="EMBL" id="KAL2749358.1"/>
    </source>
</evidence>
<organism evidence="1 2">
    <name type="scientific">Vespula maculifrons</name>
    <name type="common">Eastern yellow jacket</name>
    <name type="synonym">Wasp</name>
    <dbReference type="NCBI Taxonomy" id="7453"/>
    <lineage>
        <taxon>Eukaryota</taxon>
        <taxon>Metazoa</taxon>
        <taxon>Ecdysozoa</taxon>
        <taxon>Arthropoda</taxon>
        <taxon>Hexapoda</taxon>
        <taxon>Insecta</taxon>
        <taxon>Pterygota</taxon>
        <taxon>Neoptera</taxon>
        <taxon>Endopterygota</taxon>
        <taxon>Hymenoptera</taxon>
        <taxon>Apocrita</taxon>
        <taxon>Aculeata</taxon>
        <taxon>Vespoidea</taxon>
        <taxon>Vespidae</taxon>
        <taxon>Vespinae</taxon>
        <taxon>Vespula</taxon>
    </lineage>
</organism>
<dbReference type="AlphaFoldDB" id="A0ABD2CYZ0"/>
<feature type="non-terminal residue" evidence="1">
    <location>
        <position position="61"/>
    </location>
</feature>
<keyword evidence="2" id="KW-1185">Reference proteome</keyword>
<dbReference type="EMBL" id="JAYRBN010000027">
    <property type="protein sequence ID" value="KAL2749358.1"/>
    <property type="molecule type" value="Genomic_DNA"/>
</dbReference>
<proteinExistence type="predicted"/>
<sequence>MRATIQCVGYRSCGMQPAEASNIHKFIPTAFCQVSFILENLEIIFIGIVSERNNENNEYWI</sequence>
<protein>
    <submittedName>
        <fullName evidence="1">Uncharacterized protein</fullName>
    </submittedName>
</protein>
<reference evidence="1 2" key="1">
    <citation type="journal article" date="2024" name="Ann. Entomol. Soc. Am.">
        <title>Genomic analyses of the southern and eastern yellowjacket wasps (Hymenoptera: Vespidae) reveal evolutionary signatures of social life.</title>
        <authorList>
            <person name="Catto M.A."/>
            <person name="Caine P.B."/>
            <person name="Orr S.E."/>
            <person name="Hunt B.G."/>
            <person name="Goodisman M.A.D."/>
        </authorList>
    </citation>
    <scope>NUCLEOTIDE SEQUENCE [LARGE SCALE GENOMIC DNA]</scope>
    <source>
        <strain evidence="1">232</strain>
        <tissue evidence="1">Head and thorax</tissue>
    </source>
</reference>
<gene>
    <name evidence="1" type="ORF">V1477_002298</name>
</gene>
<comment type="caution">
    <text evidence="1">The sequence shown here is derived from an EMBL/GenBank/DDBJ whole genome shotgun (WGS) entry which is preliminary data.</text>
</comment>